<dbReference type="RefSeq" id="WP_233487542.1">
    <property type="nucleotide sequence ID" value="NZ_CP051181.1"/>
</dbReference>
<dbReference type="AlphaFoldDB" id="A0A0N7LW34"/>
<evidence type="ECO:0000313" key="2">
    <source>
        <dbReference type="Proteomes" id="UP000051587"/>
    </source>
</evidence>
<dbReference type="EMBL" id="CYSA01000027">
    <property type="protein sequence ID" value="CUH67986.1"/>
    <property type="molecule type" value="Genomic_DNA"/>
</dbReference>
<sequence>MTALTKDRNTPRLQGDDRQGLVAASTMIYAGAMLMRNASGYVVKGQTATGLVGIGRAEEQVDNSSGSAGNLTVSYRPGTYRYA</sequence>
<organism evidence="1 2">
    <name type="scientific">Thalassovita gelatinovora</name>
    <name type="common">Thalassobius gelatinovorus</name>
    <dbReference type="NCBI Taxonomy" id="53501"/>
    <lineage>
        <taxon>Bacteria</taxon>
        <taxon>Pseudomonadati</taxon>
        <taxon>Pseudomonadota</taxon>
        <taxon>Alphaproteobacteria</taxon>
        <taxon>Rhodobacterales</taxon>
        <taxon>Roseobacteraceae</taxon>
        <taxon>Thalassovita</taxon>
    </lineage>
</organism>
<protein>
    <submittedName>
        <fullName evidence="1">Uncharacterized protein</fullName>
    </submittedName>
</protein>
<dbReference type="Proteomes" id="UP000051587">
    <property type="component" value="Unassembled WGS sequence"/>
</dbReference>
<name>A0A0N7LW34_THAGE</name>
<reference evidence="1 2" key="1">
    <citation type="submission" date="2015-09" db="EMBL/GenBank/DDBJ databases">
        <authorList>
            <consortium name="Swine Surveillance"/>
        </authorList>
    </citation>
    <scope>NUCLEOTIDE SEQUENCE [LARGE SCALE GENOMIC DNA]</scope>
    <source>
        <strain evidence="1 2">CECT 4357</strain>
    </source>
</reference>
<proteinExistence type="predicted"/>
<accession>A0A0N7LW34</accession>
<keyword evidence="2" id="KW-1185">Reference proteome</keyword>
<evidence type="ECO:0000313" key="1">
    <source>
        <dbReference type="EMBL" id="CUH67986.1"/>
    </source>
</evidence>
<gene>
    <name evidence="1" type="ORF">TG4357_03323</name>
</gene>
<dbReference type="STRING" id="53501.SAMN04488043_104194"/>